<dbReference type="InterPro" id="IPR044139">
    <property type="entry name" value="CysN_NoDQ_III"/>
</dbReference>
<evidence type="ECO:0000313" key="4">
    <source>
        <dbReference type="EMBL" id="GAF80046.1"/>
    </source>
</evidence>
<dbReference type="PANTHER" id="PTHR23115">
    <property type="entry name" value="TRANSLATION FACTOR"/>
    <property type="match status" value="1"/>
</dbReference>
<dbReference type="PRINTS" id="PR00315">
    <property type="entry name" value="ELONGATNFCT"/>
</dbReference>
<organism evidence="4">
    <name type="scientific">marine sediment metagenome</name>
    <dbReference type="NCBI Taxonomy" id="412755"/>
    <lineage>
        <taxon>unclassified sequences</taxon>
        <taxon>metagenomes</taxon>
        <taxon>ecological metagenomes</taxon>
    </lineage>
</organism>
<accession>X0SY54</accession>
<dbReference type="InterPro" id="IPR050100">
    <property type="entry name" value="TRAFAC_GTPase_members"/>
</dbReference>
<dbReference type="SUPFAM" id="SSF52540">
    <property type="entry name" value="P-loop containing nucleoside triphosphate hydrolases"/>
    <property type="match status" value="1"/>
</dbReference>
<dbReference type="Pfam" id="PF03144">
    <property type="entry name" value="GTP_EFTU_D2"/>
    <property type="match status" value="1"/>
</dbReference>
<protein>
    <recommendedName>
        <fullName evidence="3">Tr-type G domain-containing protein</fullName>
    </recommendedName>
</protein>
<dbReference type="InterPro" id="IPR027417">
    <property type="entry name" value="P-loop_NTPase"/>
</dbReference>
<evidence type="ECO:0000259" key="3">
    <source>
        <dbReference type="PROSITE" id="PS51722"/>
    </source>
</evidence>
<dbReference type="InterPro" id="IPR054696">
    <property type="entry name" value="GTP-eEF1A_C"/>
</dbReference>
<dbReference type="InterPro" id="IPR009001">
    <property type="entry name" value="Transl_elong_EF1A/Init_IF2_C"/>
</dbReference>
<dbReference type="Gene3D" id="2.40.30.10">
    <property type="entry name" value="Translation factors"/>
    <property type="match status" value="2"/>
</dbReference>
<gene>
    <name evidence="4" type="ORF">S01H1_13943</name>
</gene>
<dbReference type="CDD" id="cd04095">
    <property type="entry name" value="CysN_NoDQ_III"/>
    <property type="match status" value="1"/>
</dbReference>
<keyword evidence="1" id="KW-0547">Nucleotide-binding</keyword>
<dbReference type="SUPFAM" id="SSF50465">
    <property type="entry name" value="EF-Tu/eEF-1alpha/eIF2-gamma C-terminal domain"/>
    <property type="match status" value="1"/>
</dbReference>
<comment type="caution">
    <text evidence="4">The sequence shown here is derived from an EMBL/GenBank/DDBJ whole genome shotgun (WGS) entry which is preliminary data.</text>
</comment>
<dbReference type="PROSITE" id="PS51722">
    <property type="entry name" value="G_TR_2"/>
    <property type="match status" value="1"/>
</dbReference>
<name>X0SY54_9ZZZZ</name>
<sequence length="399" mass="44798">FFKSAKREYIIIDAPGHIEFLKNMVSGATRAEAGVLVIDAEEGVQENSRRHGYLLNMLGIRQVVILVNKMDLVDYSEDIFKKIKYEYTDFLCSIGAVPLDFIAVSARDGVNIVTGSDRTPWYSGASVLEALDSFIKEPSRTDLPLRFPVQDIYKFTEDRDDRRIIAGRIETGIINVGDKVVFLPSGKKSRIRSIEDFNVPSQKSAQAGQSTGFTLDEQIYVTPGELMCREGEDSAVVGTHLKTNIFWMGTQPMVKGKRYKLKLGSVRIPVWLREIVTVLDASELTTVSNRQQIERHDVAECILETLKPIAFDSSRNIPQTGRFVIIDNYEIAGGGVVLEEVKSKTDMLTERVQQREKNWERSGITPDMRSGRYNQRSTLVLICGPVGVGKKRLAKALEE</sequence>
<dbReference type="InterPro" id="IPR004161">
    <property type="entry name" value="EFTu-like_2"/>
</dbReference>
<keyword evidence="2" id="KW-0342">GTP-binding</keyword>
<dbReference type="InterPro" id="IPR009000">
    <property type="entry name" value="Transl_B-barrel_sf"/>
</dbReference>
<dbReference type="InterPro" id="IPR000795">
    <property type="entry name" value="T_Tr_GTP-bd_dom"/>
</dbReference>
<evidence type="ECO:0000256" key="2">
    <source>
        <dbReference type="ARBA" id="ARBA00023134"/>
    </source>
</evidence>
<dbReference type="EMBL" id="BARS01007221">
    <property type="protein sequence ID" value="GAF80046.1"/>
    <property type="molecule type" value="Genomic_DNA"/>
</dbReference>
<feature type="non-terminal residue" evidence="4">
    <location>
        <position position="399"/>
    </location>
</feature>
<dbReference type="Pfam" id="PF22594">
    <property type="entry name" value="GTP-eEF1A_C"/>
    <property type="match status" value="1"/>
</dbReference>
<dbReference type="SUPFAM" id="SSF50447">
    <property type="entry name" value="Translation proteins"/>
    <property type="match status" value="1"/>
</dbReference>
<dbReference type="GO" id="GO:0005525">
    <property type="term" value="F:GTP binding"/>
    <property type="evidence" value="ECO:0007669"/>
    <property type="project" value="UniProtKB-KW"/>
</dbReference>
<dbReference type="Pfam" id="PF00009">
    <property type="entry name" value="GTP_EFTU"/>
    <property type="match status" value="1"/>
</dbReference>
<feature type="domain" description="Tr-type G" evidence="3">
    <location>
        <begin position="1"/>
        <end position="139"/>
    </location>
</feature>
<proteinExistence type="predicted"/>
<dbReference type="GO" id="GO:0003924">
    <property type="term" value="F:GTPase activity"/>
    <property type="evidence" value="ECO:0007669"/>
    <property type="project" value="InterPro"/>
</dbReference>
<feature type="non-terminal residue" evidence="4">
    <location>
        <position position="1"/>
    </location>
</feature>
<dbReference type="Gene3D" id="3.40.50.300">
    <property type="entry name" value="P-loop containing nucleotide triphosphate hydrolases"/>
    <property type="match status" value="1"/>
</dbReference>
<dbReference type="AlphaFoldDB" id="X0SY54"/>
<evidence type="ECO:0000256" key="1">
    <source>
        <dbReference type="ARBA" id="ARBA00022741"/>
    </source>
</evidence>
<reference evidence="4" key="1">
    <citation type="journal article" date="2014" name="Front. Microbiol.">
        <title>High frequency of phylogenetically diverse reductive dehalogenase-homologous genes in deep subseafloor sedimentary metagenomes.</title>
        <authorList>
            <person name="Kawai M."/>
            <person name="Futagami T."/>
            <person name="Toyoda A."/>
            <person name="Takaki Y."/>
            <person name="Nishi S."/>
            <person name="Hori S."/>
            <person name="Arai W."/>
            <person name="Tsubouchi T."/>
            <person name="Morono Y."/>
            <person name="Uchiyama I."/>
            <person name="Ito T."/>
            <person name="Fujiyama A."/>
            <person name="Inagaki F."/>
            <person name="Takami H."/>
        </authorList>
    </citation>
    <scope>NUCLEOTIDE SEQUENCE</scope>
    <source>
        <strain evidence="4">Expedition CK06-06</strain>
    </source>
</reference>